<dbReference type="KEGG" id="bteq:G4P54_20235"/>
<gene>
    <name evidence="2" type="ORF">G4P54_20235</name>
</gene>
<keyword evidence="3" id="KW-1185">Reference proteome</keyword>
<reference evidence="2 3" key="1">
    <citation type="submission" date="2020-02" db="EMBL/GenBank/DDBJ databases">
        <title>Genome sequencing, annotation and comparative genomic analysis of Bacillus tequilensis EA-CB0015, an effective biological control agent against Pseudocercospora fijiensis in banana plants.</title>
        <authorList>
            <person name="Cuellar-Gaviria T.Z."/>
            <person name="Ju K.-S."/>
            <person name="Villegas-Escobar V."/>
        </authorList>
    </citation>
    <scope>NUCLEOTIDE SEQUENCE [LARGE SCALE GENOMIC DNA]</scope>
    <source>
        <strain evidence="2 3">EA-CB0015</strain>
    </source>
</reference>
<proteinExistence type="predicted"/>
<dbReference type="RefSeq" id="WP_167873689.1">
    <property type="nucleotide sequence ID" value="NZ_CP048852.1"/>
</dbReference>
<protein>
    <submittedName>
        <fullName evidence="2">Uncharacterized protein</fullName>
    </submittedName>
</protein>
<organism evidence="2 3">
    <name type="scientific">Bacillus tequilensis</name>
    <dbReference type="NCBI Taxonomy" id="227866"/>
    <lineage>
        <taxon>Bacteria</taxon>
        <taxon>Bacillati</taxon>
        <taxon>Bacillota</taxon>
        <taxon>Bacilli</taxon>
        <taxon>Bacillales</taxon>
        <taxon>Bacillaceae</taxon>
        <taxon>Bacillus</taxon>
    </lineage>
</organism>
<evidence type="ECO:0000313" key="3">
    <source>
        <dbReference type="Proteomes" id="UP000501914"/>
    </source>
</evidence>
<dbReference type="Proteomes" id="UP000501914">
    <property type="component" value="Chromosome"/>
</dbReference>
<accession>A0A6H0WR29</accession>
<dbReference type="AlphaFoldDB" id="A0A6H0WR29"/>
<dbReference type="EMBL" id="CP048852">
    <property type="protein sequence ID" value="QIW81947.1"/>
    <property type="molecule type" value="Genomic_DNA"/>
</dbReference>
<evidence type="ECO:0000313" key="2">
    <source>
        <dbReference type="EMBL" id="QIW81947.1"/>
    </source>
</evidence>
<sequence>MKQKFLGATLGAVLVATVFYSSTSASAAASFNNKKVVNDQKEEVRPQAVGKWVLAGGKFVAKQFTSAWAADQWGTASSKKEYVLNKDELEVLFDQ</sequence>
<name>A0A6H0WR29_9BACI</name>
<feature type="chain" id="PRO_5026189927" evidence="1">
    <location>
        <begin position="28"/>
        <end position="95"/>
    </location>
</feature>
<feature type="signal peptide" evidence="1">
    <location>
        <begin position="1"/>
        <end position="27"/>
    </location>
</feature>
<evidence type="ECO:0000256" key="1">
    <source>
        <dbReference type="SAM" id="SignalP"/>
    </source>
</evidence>
<keyword evidence="1" id="KW-0732">Signal</keyword>